<evidence type="ECO:0000313" key="2">
    <source>
        <dbReference type="Proteomes" id="UP000233469"/>
    </source>
</evidence>
<reference evidence="1 2" key="2">
    <citation type="submission" date="2017-10" db="EMBL/GenBank/DDBJ databases">
        <title>Extensive intraspecific genome diversity in a model arbuscular mycorrhizal fungus.</title>
        <authorList>
            <person name="Chen E.C.H."/>
            <person name="Morin E."/>
            <person name="Baudet D."/>
            <person name="Noel J."/>
            <person name="Ndikumana S."/>
            <person name="Charron P."/>
            <person name="St-Onge C."/>
            <person name="Giorgi J."/>
            <person name="Grigoriev I.V."/>
            <person name="Roux C."/>
            <person name="Martin F.M."/>
            <person name="Corradi N."/>
        </authorList>
    </citation>
    <scope>NUCLEOTIDE SEQUENCE [LARGE SCALE GENOMIC DNA]</scope>
    <source>
        <strain evidence="1 2">C2</strain>
    </source>
</reference>
<dbReference type="AlphaFoldDB" id="A0A2N1M9V8"/>
<evidence type="ECO:0000313" key="1">
    <source>
        <dbReference type="EMBL" id="PKK58418.1"/>
    </source>
</evidence>
<reference evidence="1 2" key="1">
    <citation type="submission" date="2016-04" db="EMBL/GenBank/DDBJ databases">
        <title>Genome analyses suggest a sexual origin of heterokaryosis in a supposedly ancient asexual fungus.</title>
        <authorList>
            <person name="Ropars J."/>
            <person name="Sedzielewska K."/>
            <person name="Noel J."/>
            <person name="Charron P."/>
            <person name="Farinelli L."/>
            <person name="Marton T."/>
            <person name="Kruger M."/>
            <person name="Pelin A."/>
            <person name="Brachmann A."/>
            <person name="Corradi N."/>
        </authorList>
    </citation>
    <scope>NUCLEOTIDE SEQUENCE [LARGE SCALE GENOMIC DNA]</scope>
    <source>
        <strain evidence="1 2">C2</strain>
    </source>
</reference>
<sequence length="114" mass="13437">MIMVFLVMMIHSVLLVIVMVLILLMLMNDDCFDSFCDDNDENVIFKTKIPNEDIEFDNNDSNDVDSDFKEVNIEVPNNYRCITQKIKFKKKESATFLSKRKIGVFQNKRLNIYK</sequence>
<dbReference type="VEuPathDB" id="FungiDB:FUN_001885"/>
<dbReference type="Proteomes" id="UP000233469">
    <property type="component" value="Unassembled WGS sequence"/>
</dbReference>
<name>A0A2N1M9V8_9GLOM</name>
<comment type="caution">
    <text evidence="1">The sequence shown here is derived from an EMBL/GenBank/DDBJ whole genome shotgun (WGS) entry which is preliminary data.</text>
</comment>
<dbReference type="EMBL" id="LLXL01003612">
    <property type="protein sequence ID" value="PKK58418.1"/>
    <property type="molecule type" value="Genomic_DNA"/>
</dbReference>
<protein>
    <submittedName>
        <fullName evidence="1">Uncharacterized protein</fullName>
    </submittedName>
</protein>
<proteinExistence type="predicted"/>
<gene>
    <name evidence="1" type="ORF">RhiirC2_796335</name>
</gene>
<accession>A0A2N1M9V8</accession>
<organism evidence="1 2">
    <name type="scientific">Rhizophagus irregularis</name>
    <dbReference type="NCBI Taxonomy" id="588596"/>
    <lineage>
        <taxon>Eukaryota</taxon>
        <taxon>Fungi</taxon>
        <taxon>Fungi incertae sedis</taxon>
        <taxon>Mucoromycota</taxon>
        <taxon>Glomeromycotina</taxon>
        <taxon>Glomeromycetes</taxon>
        <taxon>Glomerales</taxon>
        <taxon>Glomeraceae</taxon>
        <taxon>Rhizophagus</taxon>
    </lineage>
</organism>